<evidence type="ECO:0000256" key="3">
    <source>
        <dbReference type="ARBA" id="ARBA00022989"/>
    </source>
</evidence>
<feature type="transmembrane region" description="Helical" evidence="5">
    <location>
        <begin position="133"/>
        <end position="154"/>
    </location>
</feature>
<accession>A0A7X7R9M2</accession>
<organism evidence="7 8">
    <name type="scientific">Thauera phenolivorans</name>
    <dbReference type="NCBI Taxonomy" id="1792543"/>
    <lineage>
        <taxon>Bacteria</taxon>
        <taxon>Pseudomonadati</taxon>
        <taxon>Pseudomonadota</taxon>
        <taxon>Betaproteobacteria</taxon>
        <taxon>Rhodocyclales</taxon>
        <taxon>Zoogloeaceae</taxon>
        <taxon>Thauera</taxon>
    </lineage>
</organism>
<dbReference type="PRINTS" id="PR00164">
    <property type="entry name" value="ABC2TRNSPORT"/>
</dbReference>
<dbReference type="InterPro" id="IPR013525">
    <property type="entry name" value="ABC2_TM"/>
</dbReference>
<dbReference type="Pfam" id="PF01061">
    <property type="entry name" value="ABC2_membrane"/>
    <property type="match status" value="1"/>
</dbReference>
<dbReference type="GO" id="GO:0043190">
    <property type="term" value="C:ATP-binding cassette (ABC) transporter complex"/>
    <property type="evidence" value="ECO:0007669"/>
    <property type="project" value="InterPro"/>
</dbReference>
<evidence type="ECO:0000313" key="7">
    <source>
        <dbReference type="EMBL" id="NLF55992.1"/>
    </source>
</evidence>
<evidence type="ECO:0000313" key="8">
    <source>
        <dbReference type="Proteomes" id="UP000536534"/>
    </source>
</evidence>
<comment type="subcellular location">
    <subcellularLocation>
        <location evidence="5">Cell inner membrane</location>
        <topology evidence="5">Multi-pass membrane protein</topology>
    </subcellularLocation>
    <subcellularLocation>
        <location evidence="1">Membrane</location>
        <topology evidence="1">Multi-pass membrane protein</topology>
    </subcellularLocation>
</comment>
<keyword evidence="5" id="KW-1003">Cell membrane</keyword>
<dbReference type="PROSITE" id="PS51012">
    <property type="entry name" value="ABC_TM2"/>
    <property type="match status" value="1"/>
</dbReference>
<dbReference type="AlphaFoldDB" id="A0A7X7R9M2"/>
<dbReference type="EMBL" id="JAAYYV010000493">
    <property type="protein sequence ID" value="NLF55992.1"/>
    <property type="molecule type" value="Genomic_DNA"/>
</dbReference>
<feature type="transmembrane region" description="Helical" evidence="5">
    <location>
        <begin position="95"/>
        <end position="121"/>
    </location>
</feature>
<reference evidence="7 8" key="1">
    <citation type="journal article" date="2020" name="Biotechnol. Biofuels">
        <title>New insights from the biogas microbiome by comprehensive genome-resolved metagenomics of nearly 1600 species originating from multiple anaerobic digesters.</title>
        <authorList>
            <person name="Campanaro S."/>
            <person name="Treu L."/>
            <person name="Rodriguez-R L.M."/>
            <person name="Kovalovszki A."/>
            <person name="Ziels R.M."/>
            <person name="Maus I."/>
            <person name="Zhu X."/>
            <person name="Kougias P.G."/>
            <person name="Basile A."/>
            <person name="Luo G."/>
            <person name="Schluter A."/>
            <person name="Konstantinidis K.T."/>
            <person name="Angelidaki I."/>
        </authorList>
    </citation>
    <scope>NUCLEOTIDE SEQUENCE [LARGE SCALE GENOMIC DNA]</scope>
    <source>
        <strain evidence="7">AS06rmzACSIP_256</strain>
    </source>
</reference>
<dbReference type="InterPro" id="IPR052902">
    <property type="entry name" value="ABC-2_transporter"/>
</dbReference>
<sequence>MTWVELKLFVREPLTVLFVLVLPLVMLYVLNGVFGDQPDPSVWEGLPPIDFYTSAYVALAAATAGVLALPVHLAGYREQGVLRRFRASAVRPATLVSAHMAVTVFIATVGAILLTIMSAVVYDATLPQDWGGVIAAFAITAVSFAALGALLGFLLPTARAAQGLGVLLFFLFLMLGGSGPPTEILPDALARISEAIPATHAAQLLRGPWTGTGWDGTALLYVLAMLVICLALTAWQLRREGQS</sequence>
<feature type="transmembrane region" description="Helical" evidence="5">
    <location>
        <begin position="218"/>
        <end position="237"/>
    </location>
</feature>
<feature type="domain" description="ABC transmembrane type-2" evidence="6">
    <location>
        <begin position="14"/>
        <end position="240"/>
    </location>
</feature>
<dbReference type="PIRSF" id="PIRSF006648">
    <property type="entry name" value="DrrB"/>
    <property type="match status" value="1"/>
</dbReference>
<comment type="similarity">
    <text evidence="5">Belongs to the ABC-2 integral membrane protein family.</text>
</comment>
<evidence type="ECO:0000256" key="5">
    <source>
        <dbReference type="RuleBase" id="RU361157"/>
    </source>
</evidence>
<dbReference type="GO" id="GO:0140359">
    <property type="term" value="F:ABC-type transporter activity"/>
    <property type="evidence" value="ECO:0007669"/>
    <property type="project" value="InterPro"/>
</dbReference>
<name>A0A7X7R9M2_9RHOO</name>
<protein>
    <recommendedName>
        <fullName evidence="5">Transport permease protein</fullName>
    </recommendedName>
</protein>
<dbReference type="Proteomes" id="UP000536534">
    <property type="component" value="Unassembled WGS sequence"/>
</dbReference>
<comment type="caution">
    <text evidence="7">The sequence shown here is derived from an EMBL/GenBank/DDBJ whole genome shotgun (WGS) entry which is preliminary data.</text>
</comment>
<dbReference type="PANTHER" id="PTHR43027">
    <property type="entry name" value="DOXORUBICIN RESISTANCE ABC TRANSPORTER PERMEASE PROTEIN DRRC-RELATED"/>
    <property type="match status" value="1"/>
</dbReference>
<proteinExistence type="inferred from homology"/>
<dbReference type="InterPro" id="IPR047817">
    <property type="entry name" value="ABC2_TM_bact-type"/>
</dbReference>
<feature type="transmembrane region" description="Helical" evidence="5">
    <location>
        <begin position="14"/>
        <end position="34"/>
    </location>
</feature>
<gene>
    <name evidence="7" type="ORF">GX576_16630</name>
</gene>
<feature type="transmembrane region" description="Helical" evidence="5">
    <location>
        <begin position="161"/>
        <end position="179"/>
    </location>
</feature>
<evidence type="ECO:0000256" key="4">
    <source>
        <dbReference type="ARBA" id="ARBA00023136"/>
    </source>
</evidence>
<evidence type="ECO:0000259" key="6">
    <source>
        <dbReference type="PROSITE" id="PS51012"/>
    </source>
</evidence>
<keyword evidence="3 5" id="KW-1133">Transmembrane helix</keyword>
<evidence type="ECO:0000256" key="1">
    <source>
        <dbReference type="ARBA" id="ARBA00004141"/>
    </source>
</evidence>
<keyword evidence="4 5" id="KW-0472">Membrane</keyword>
<dbReference type="InterPro" id="IPR000412">
    <property type="entry name" value="ABC_2_transport"/>
</dbReference>
<evidence type="ECO:0000256" key="2">
    <source>
        <dbReference type="ARBA" id="ARBA00022692"/>
    </source>
</evidence>
<dbReference type="PANTHER" id="PTHR43027:SF2">
    <property type="entry name" value="TRANSPORT PERMEASE PROTEIN"/>
    <property type="match status" value="1"/>
</dbReference>
<feature type="transmembrane region" description="Helical" evidence="5">
    <location>
        <begin position="54"/>
        <end position="74"/>
    </location>
</feature>
<keyword evidence="2 5" id="KW-0812">Transmembrane</keyword>
<keyword evidence="5" id="KW-0813">Transport</keyword>